<dbReference type="GO" id="GO:0047355">
    <property type="term" value="F:CDP-glycerol glycerophosphotransferase activity"/>
    <property type="evidence" value="ECO:0007669"/>
    <property type="project" value="UniProtKB-EC"/>
</dbReference>
<dbReference type="InterPro" id="IPR007554">
    <property type="entry name" value="Glycerophosphate_synth"/>
</dbReference>
<dbReference type="Proteomes" id="UP000254150">
    <property type="component" value="Unassembled WGS sequence"/>
</dbReference>
<dbReference type="RefSeq" id="WP_115067933.1">
    <property type="nucleotide sequence ID" value="NZ_UHID01000001.1"/>
</dbReference>
<dbReference type="PANTHER" id="PTHR22916:SF3">
    <property type="entry name" value="UDP-GLCNAC:BETAGAL BETA-1,3-N-ACETYLGLUCOSAMINYLTRANSFERASE-LIKE PROTEIN 1"/>
    <property type="match status" value="1"/>
</dbReference>
<sequence length="718" mass="80172">MPRFSVIVPAHRVEAYLGACLDSVLGQSFGDLEVIAVDDCSPDGCGELIDAYAARDPRVVPVHLPRNGGLGRARNTGLERATGEYVLFLDGDDTLTPDALHTLSDRIKETDSPEIVVFDYARTYLSGRIVRNQLAAELREGDPQVFTLAERPGLLRLLMVVWNKAYRRDFVERTGLTFPPGYYEDTPWTFPALMSAESIAVLDRVLLHYRQRRQGSILGTVSLRHFDVFDQYDRVFAFLDARPELARWRPVVFRRMVDHFTAVYTRPGRLPAAERAAFLHRARDQYRLHRTPLPPLSPRDRLRHALVRHGSHRAFGALRLAARASGRARRTARAVRARARRSGLRLHYRLQRCLPLRERDALFGAGDGHGYTHHPAALERAARDLVPGLRSFWITRPEHRHTLPTATRGVVPGSAAYLTALARARYLVTDGEPEPGYVRRRGQRVVQTGRGTPLKRVGAEVLDRPAAGTTDLRRVVAAADQWDHALSGNRHTTLTWERAFPAPYSVLEYGHPRADAFHRPDPAERERVRATLGLDAGVTALLYAPTYRDHRTGPHQSLDLARMLRRLGPRFVILARAHPRCGAPLCPPDAPPAARLVDVSDHPSVERLCLASDALLTDFSSLMVEYAVLDRPIVLHADDWAAFEAARGLTVDLRGCPPGPVAHDEDDLTEIFASGTWAGPGSAARRAAFRARFCPWDDGRAAERVVRHVFLGEEPPAP</sequence>
<dbReference type="Gene3D" id="3.40.50.12580">
    <property type="match status" value="1"/>
</dbReference>
<proteinExistence type="inferred from homology"/>
<evidence type="ECO:0000259" key="7">
    <source>
        <dbReference type="Pfam" id="PF00535"/>
    </source>
</evidence>
<evidence type="ECO:0000256" key="2">
    <source>
        <dbReference type="ARBA" id="ARBA00010488"/>
    </source>
</evidence>
<dbReference type="GeneID" id="95068766"/>
<organism evidence="8 9">
    <name type="scientific">Streptomyces griseus</name>
    <dbReference type="NCBI Taxonomy" id="1911"/>
    <lineage>
        <taxon>Bacteria</taxon>
        <taxon>Bacillati</taxon>
        <taxon>Actinomycetota</taxon>
        <taxon>Actinomycetes</taxon>
        <taxon>Kitasatosporales</taxon>
        <taxon>Streptomycetaceae</taxon>
        <taxon>Streptomyces</taxon>
    </lineage>
</organism>
<dbReference type="SUPFAM" id="SSF53448">
    <property type="entry name" value="Nucleotide-diphospho-sugar transferases"/>
    <property type="match status" value="1"/>
</dbReference>
<dbReference type="Pfam" id="PF00535">
    <property type="entry name" value="Glycos_transf_2"/>
    <property type="match status" value="1"/>
</dbReference>
<keyword evidence="3" id="KW-1003">Cell membrane</keyword>
<keyword evidence="5" id="KW-0777">Teichoic acid biosynthesis</keyword>
<dbReference type="Gene3D" id="3.40.50.11820">
    <property type="match status" value="1"/>
</dbReference>
<dbReference type="EC" id="2.7.8.12" evidence="8"/>
<dbReference type="Gene3D" id="3.90.550.10">
    <property type="entry name" value="Spore Coat Polysaccharide Biosynthesis Protein SpsA, Chain A"/>
    <property type="match status" value="1"/>
</dbReference>
<name>A0A380MQI7_STRGR</name>
<dbReference type="Pfam" id="PF04464">
    <property type="entry name" value="Glyphos_transf"/>
    <property type="match status" value="1"/>
</dbReference>
<dbReference type="InterPro" id="IPR043148">
    <property type="entry name" value="TagF_C"/>
</dbReference>
<evidence type="ECO:0000256" key="6">
    <source>
        <dbReference type="ARBA" id="ARBA00023136"/>
    </source>
</evidence>
<dbReference type="SUPFAM" id="SSF53756">
    <property type="entry name" value="UDP-Glycosyltransferase/glycogen phosphorylase"/>
    <property type="match status" value="1"/>
</dbReference>
<gene>
    <name evidence="8" type="primary">tagF_3</name>
    <name evidence="8" type="ORF">NCTC7807_00873</name>
</gene>
<accession>A0A380MQI7</accession>
<dbReference type="InterPro" id="IPR043149">
    <property type="entry name" value="TagF_N"/>
</dbReference>
<comment type="similarity">
    <text evidence="2">Belongs to the CDP-glycerol glycerophosphotransferase family.</text>
</comment>
<evidence type="ECO:0000256" key="3">
    <source>
        <dbReference type="ARBA" id="ARBA00022475"/>
    </source>
</evidence>
<dbReference type="AlphaFoldDB" id="A0A380MQI7"/>
<keyword evidence="4 8" id="KW-0808">Transferase</keyword>
<dbReference type="PANTHER" id="PTHR22916">
    <property type="entry name" value="GLYCOSYLTRANSFERASE"/>
    <property type="match status" value="1"/>
</dbReference>
<evidence type="ECO:0000313" key="8">
    <source>
        <dbReference type="EMBL" id="SUO94434.1"/>
    </source>
</evidence>
<keyword evidence="6" id="KW-0472">Membrane</keyword>
<reference evidence="8 9" key="1">
    <citation type="submission" date="2018-06" db="EMBL/GenBank/DDBJ databases">
        <authorList>
            <consortium name="Pathogen Informatics"/>
            <person name="Doyle S."/>
        </authorList>
    </citation>
    <scope>NUCLEOTIDE SEQUENCE [LARGE SCALE GENOMIC DNA]</scope>
    <source>
        <strain evidence="8 9">NCTC7807</strain>
    </source>
</reference>
<dbReference type="FunFam" id="3.90.550.10:FF:000196">
    <property type="entry name" value="Glycosyl transferase"/>
    <property type="match status" value="1"/>
</dbReference>
<comment type="subcellular location">
    <subcellularLocation>
        <location evidence="1">Cell membrane</location>
        <topology evidence="1">Peripheral membrane protein</topology>
    </subcellularLocation>
</comment>
<protein>
    <submittedName>
        <fullName evidence="8">CDP-glycosylpolyol phosphate:glycosylpolyol glycosylpolyolphosphotransferase</fullName>
        <ecNumber evidence="8">2.7.8.12</ecNumber>
    </submittedName>
</protein>
<dbReference type="GO" id="GO:0019350">
    <property type="term" value="P:teichoic acid biosynthetic process"/>
    <property type="evidence" value="ECO:0007669"/>
    <property type="project" value="UniProtKB-KW"/>
</dbReference>
<dbReference type="EMBL" id="UHID01000001">
    <property type="protein sequence ID" value="SUO94434.1"/>
    <property type="molecule type" value="Genomic_DNA"/>
</dbReference>
<dbReference type="GO" id="GO:0005886">
    <property type="term" value="C:plasma membrane"/>
    <property type="evidence" value="ECO:0007669"/>
    <property type="project" value="UniProtKB-SubCell"/>
</dbReference>
<dbReference type="InterPro" id="IPR029044">
    <property type="entry name" value="Nucleotide-diphossugar_trans"/>
</dbReference>
<dbReference type="GO" id="GO:0016758">
    <property type="term" value="F:hexosyltransferase activity"/>
    <property type="evidence" value="ECO:0007669"/>
    <property type="project" value="UniProtKB-ARBA"/>
</dbReference>
<evidence type="ECO:0000256" key="1">
    <source>
        <dbReference type="ARBA" id="ARBA00004202"/>
    </source>
</evidence>
<evidence type="ECO:0000313" key="9">
    <source>
        <dbReference type="Proteomes" id="UP000254150"/>
    </source>
</evidence>
<evidence type="ECO:0000256" key="5">
    <source>
        <dbReference type="ARBA" id="ARBA00022944"/>
    </source>
</evidence>
<evidence type="ECO:0000256" key="4">
    <source>
        <dbReference type="ARBA" id="ARBA00022679"/>
    </source>
</evidence>
<dbReference type="InterPro" id="IPR001173">
    <property type="entry name" value="Glyco_trans_2-like"/>
</dbReference>
<dbReference type="CDD" id="cd00761">
    <property type="entry name" value="Glyco_tranf_GTA_type"/>
    <property type="match status" value="1"/>
</dbReference>
<feature type="domain" description="Glycosyltransferase 2-like" evidence="7">
    <location>
        <begin position="5"/>
        <end position="117"/>
    </location>
</feature>